<keyword evidence="10" id="KW-1185">Reference proteome</keyword>
<sequence length="97" mass="11116">MSNAKVDELDWLQVREELDSAYVQETILERTKRKSRENPFVPIGCIGTAAALTYGLYNFYRGNRQMQQYMMRTRVAAQAFTIFAMVAGFILIGPKSK</sequence>
<organism evidence="8 10">
    <name type="scientific">Ooceraea biroi</name>
    <name type="common">Clonal raider ant</name>
    <name type="synonym">Cerapachys biroi</name>
    <dbReference type="NCBI Taxonomy" id="2015173"/>
    <lineage>
        <taxon>Eukaryota</taxon>
        <taxon>Metazoa</taxon>
        <taxon>Ecdysozoa</taxon>
        <taxon>Arthropoda</taxon>
        <taxon>Hexapoda</taxon>
        <taxon>Insecta</taxon>
        <taxon>Pterygota</taxon>
        <taxon>Neoptera</taxon>
        <taxon>Endopterygota</taxon>
        <taxon>Hymenoptera</taxon>
        <taxon>Apocrita</taxon>
        <taxon>Aculeata</taxon>
        <taxon>Formicoidea</taxon>
        <taxon>Formicidae</taxon>
        <taxon>Dorylinae</taxon>
        <taxon>Ooceraea</taxon>
    </lineage>
</organism>
<protein>
    <submittedName>
        <fullName evidence="8">HIG1 domain family member 2A</fullName>
    </submittedName>
</protein>
<comment type="subcellular location">
    <subcellularLocation>
        <location evidence="1">Mitochondrion membrane</location>
    </subcellularLocation>
</comment>
<feature type="transmembrane region" description="Helical" evidence="6">
    <location>
        <begin position="75"/>
        <end position="93"/>
    </location>
</feature>
<dbReference type="OrthoDB" id="6604018at2759"/>
<dbReference type="Pfam" id="PF04588">
    <property type="entry name" value="HIG_1_N"/>
    <property type="match status" value="1"/>
</dbReference>
<keyword evidence="2 6" id="KW-0812">Transmembrane</keyword>
<evidence type="ECO:0000259" key="7">
    <source>
        <dbReference type="PROSITE" id="PS51503"/>
    </source>
</evidence>
<dbReference type="PANTHER" id="PTHR12297:SF3">
    <property type="entry name" value="HIG1 DOMAIN FAMILY MEMBER 1A"/>
    <property type="match status" value="1"/>
</dbReference>
<dbReference type="AlphaFoldDB" id="A0A026WN42"/>
<dbReference type="EMBL" id="QOIP01000007">
    <property type="protein sequence ID" value="RLU20465.1"/>
    <property type="molecule type" value="Genomic_DNA"/>
</dbReference>
<reference evidence="9" key="3">
    <citation type="submission" date="2018-07" db="EMBL/GenBank/DDBJ databases">
        <authorList>
            <person name="Mckenzie S.K."/>
            <person name="Kronauer D.J.C."/>
        </authorList>
    </citation>
    <scope>NUCLEOTIDE SEQUENCE</scope>
    <source>
        <strain evidence="9">Clonal line C1</strain>
    </source>
</reference>
<feature type="domain" description="HIG1" evidence="7">
    <location>
        <begin position="12"/>
        <end position="97"/>
    </location>
</feature>
<dbReference type="GO" id="GO:0031966">
    <property type="term" value="C:mitochondrial membrane"/>
    <property type="evidence" value="ECO:0007669"/>
    <property type="project" value="UniProtKB-SubCell"/>
</dbReference>
<evidence type="ECO:0000313" key="9">
    <source>
        <dbReference type="EMBL" id="RLU20465.1"/>
    </source>
</evidence>
<evidence type="ECO:0000256" key="6">
    <source>
        <dbReference type="SAM" id="Phobius"/>
    </source>
</evidence>
<evidence type="ECO:0000313" key="8">
    <source>
        <dbReference type="EMBL" id="EZA57061.1"/>
    </source>
</evidence>
<evidence type="ECO:0000256" key="3">
    <source>
        <dbReference type="ARBA" id="ARBA00022989"/>
    </source>
</evidence>
<dbReference type="Proteomes" id="UP000279307">
    <property type="component" value="Chromosome 7"/>
</dbReference>
<reference evidence="8 10" key="1">
    <citation type="journal article" date="2014" name="Curr. Biol.">
        <title>The genome of the clonal raider ant Cerapachys biroi.</title>
        <authorList>
            <person name="Oxley P.R."/>
            <person name="Ji L."/>
            <person name="Fetter-Pruneda I."/>
            <person name="McKenzie S.K."/>
            <person name="Li C."/>
            <person name="Hu H."/>
            <person name="Zhang G."/>
            <person name="Kronauer D.J."/>
        </authorList>
    </citation>
    <scope>NUCLEOTIDE SEQUENCE [LARGE SCALE GENOMIC DNA]</scope>
</reference>
<dbReference type="PROSITE" id="PS51503">
    <property type="entry name" value="HIG1"/>
    <property type="match status" value="1"/>
</dbReference>
<dbReference type="STRING" id="2015173.A0A026WN42"/>
<keyword evidence="5 6" id="KW-0472">Membrane</keyword>
<feature type="transmembrane region" description="Helical" evidence="6">
    <location>
        <begin position="40"/>
        <end position="60"/>
    </location>
</feature>
<dbReference type="Proteomes" id="UP000053097">
    <property type="component" value="Unassembled WGS sequence"/>
</dbReference>
<dbReference type="Gene3D" id="6.10.140.1320">
    <property type="match status" value="1"/>
</dbReference>
<name>A0A026WN42_OOCBI</name>
<dbReference type="InterPro" id="IPR007667">
    <property type="entry name" value="Hypoxia_induced_domain"/>
</dbReference>
<gene>
    <name evidence="9" type="ORF">DMN91_007075</name>
    <name evidence="8" type="ORF">X777_01667</name>
</gene>
<reference evidence="9" key="2">
    <citation type="journal article" date="2018" name="Genome Res.">
        <title>The genomic architecture and molecular evolution of ant odorant receptors.</title>
        <authorList>
            <person name="McKenzie S.K."/>
            <person name="Kronauer D.J.C."/>
        </authorList>
    </citation>
    <scope>NUCLEOTIDE SEQUENCE [LARGE SCALE GENOMIC DNA]</scope>
    <source>
        <strain evidence="9">Clonal line C1</strain>
    </source>
</reference>
<evidence type="ECO:0000256" key="1">
    <source>
        <dbReference type="ARBA" id="ARBA00004325"/>
    </source>
</evidence>
<dbReference type="OMA" id="FHRGHSQ"/>
<evidence type="ECO:0000313" key="10">
    <source>
        <dbReference type="Proteomes" id="UP000053097"/>
    </source>
</evidence>
<dbReference type="InterPro" id="IPR050355">
    <property type="entry name" value="RCF1"/>
</dbReference>
<keyword evidence="3 6" id="KW-1133">Transmembrane helix</keyword>
<evidence type="ECO:0000256" key="4">
    <source>
        <dbReference type="ARBA" id="ARBA00023128"/>
    </source>
</evidence>
<keyword evidence="4" id="KW-0496">Mitochondrion</keyword>
<proteinExistence type="predicted"/>
<dbReference type="PANTHER" id="PTHR12297">
    <property type="entry name" value="HYPOXIA-INDUCBILE GENE 1 HIG1 -RELATED"/>
    <property type="match status" value="1"/>
</dbReference>
<dbReference type="GO" id="GO:0097250">
    <property type="term" value="P:mitochondrial respirasome assembly"/>
    <property type="evidence" value="ECO:0007669"/>
    <property type="project" value="TreeGrafter"/>
</dbReference>
<evidence type="ECO:0000256" key="5">
    <source>
        <dbReference type="ARBA" id="ARBA00023136"/>
    </source>
</evidence>
<dbReference type="EMBL" id="KK107152">
    <property type="protein sequence ID" value="EZA57061.1"/>
    <property type="molecule type" value="Genomic_DNA"/>
</dbReference>
<accession>A0A026WN42</accession>
<evidence type="ECO:0000256" key="2">
    <source>
        <dbReference type="ARBA" id="ARBA00022692"/>
    </source>
</evidence>